<name>A0A7W4K3Q3_9PROT</name>
<comment type="caution">
    <text evidence="1">The sequence shown here is derived from an EMBL/GenBank/DDBJ whole genome shotgun (WGS) entry which is preliminary data.</text>
</comment>
<organism evidence="1 2">
    <name type="scientific">Gluconacetobacter dulcium</name>
    <dbReference type="NCBI Taxonomy" id="2729096"/>
    <lineage>
        <taxon>Bacteria</taxon>
        <taxon>Pseudomonadati</taxon>
        <taxon>Pseudomonadota</taxon>
        <taxon>Alphaproteobacteria</taxon>
        <taxon>Acetobacterales</taxon>
        <taxon>Acetobacteraceae</taxon>
        <taxon>Gluconacetobacter</taxon>
    </lineage>
</organism>
<dbReference type="EMBL" id="JABEQP010000033">
    <property type="protein sequence ID" value="MBB2199812.1"/>
    <property type="molecule type" value="Genomic_DNA"/>
</dbReference>
<proteinExistence type="predicted"/>
<evidence type="ECO:0000313" key="1">
    <source>
        <dbReference type="EMBL" id="MBB2199812.1"/>
    </source>
</evidence>
<evidence type="ECO:0000313" key="2">
    <source>
        <dbReference type="Proteomes" id="UP000530320"/>
    </source>
</evidence>
<gene>
    <name evidence="1" type="ORF">HLH44_20690</name>
</gene>
<dbReference type="RefSeq" id="WP_183010711.1">
    <property type="nucleotide sequence ID" value="NZ_JABEQP010000033.1"/>
</dbReference>
<accession>A0A7W4K3Q3</accession>
<sequence>MTQNVSARSAYHGDDIVIWADGFWARWGEVSSGCFAHRSDDYEIVRLEDESRLRELGLAEDLDLALSERAASSS</sequence>
<protein>
    <submittedName>
        <fullName evidence="1">Uncharacterized protein</fullName>
    </submittedName>
</protein>
<dbReference type="AlphaFoldDB" id="A0A7W4K3Q3"/>
<dbReference type="Proteomes" id="UP000530320">
    <property type="component" value="Unassembled WGS sequence"/>
</dbReference>
<reference evidence="1 2" key="1">
    <citation type="submission" date="2020-04" db="EMBL/GenBank/DDBJ databases">
        <title>Description of novel Gluconacetobacter.</title>
        <authorList>
            <person name="Sombolestani A."/>
        </authorList>
    </citation>
    <scope>NUCLEOTIDE SEQUENCE [LARGE SCALE GENOMIC DNA]</scope>
    <source>
        <strain evidence="1 2">LMG 22058</strain>
    </source>
</reference>